<comment type="caution">
    <text evidence="2">The sequence shown here is derived from an EMBL/GenBank/DDBJ whole genome shotgun (WGS) entry which is preliminary data.</text>
</comment>
<evidence type="ECO:0000313" key="3">
    <source>
        <dbReference type="Proteomes" id="UP001201273"/>
    </source>
</evidence>
<accession>A0ABS8W4H3</accession>
<feature type="domain" description="DUF1330" evidence="1">
    <location>
        <begin position="4"/>
        <end position="91"/>
    </location>
</feature>
<evidence type="ECO:0000313" key="2">
    <source>
        <dbReference type="EMBL" id="MCE2593859.1"/>
    </source>
</evidence>
<organism evidence="2 3">
    <name type="scientific">Motilimonas cestriensis</name>
    <dbReference type="NCBI Taxonomy" id="2742685"/>
    <lineage>
        <taxon>Bacteria</taxon>
        <taxon>Pseudomonadati</taxon>
        <taxon>Pseudomonadota</taxon>
        <taxon>Gammaproteobacteria</taxon>
        <taxon>Alteromonadales</taxon>
        <taxon>Alteromonadales genera incertae sedis</taxon>
        <taxon>Motilimonas</taxon>
    </lineage>
</organism>
<protein>
    <submittedName>
        <fullName evidence="2">DUF1330 domain-containing protein</fullName>
    </submittedName>
</protein>
<gene>
    <name evidence="2" type="ORF">K6Y31_03415</name>
</gene>
<sequence>MTSLVIVDLTPLDKVQLAQYSEQAAVIVAEFGGQFIAKGEVEVLHGDATHSKKAVIQFPDKVTAKSWYNSAAYQAIIPLREQGMQSQFHLV</sequence>
<evidence type="ECO:0000259" key="1">
    <source>
        <dbReference type="Pfam" id="PF07045"/>
    </source>
</evidence>
<dbReference type="Pfam" id="PF07045">
    <property type="entry name" value="DUF1330"/>
    <property type="match status" value="1"/>
</dbReference>
<dbReference type="SUPFAM" id="SSF54909">
    <property type="entry name" value="Dimeric alpha+beta barrel"/>
    <property type="match status" value="1"/>
</dbReference>
<dbReference type="InterPro" id="IPR010753">
    <property type="entry name" value="DUF1330"/>
</dbReference>
<keyword evidence="3" id="KW-1185">Reference proteome</keyword>
<reference evidence="2 3" key="1">
    <citation type="journal article" date="2022" name="Environ. Microbiol. Rep.">
        <title>Eco-phylogenetic analyses reveal divergent evolution of vitamin B12 metabolism in the marine bacterial family 'Psychromonadaceae'.</title>
        <authorList>
            <person name="Jin X."/>
            <person name="Yang Y."/>
            <person name="Cao H."/>
            <person name="Gao B."/>
            <person name="Zhao Z."/>
        </authorList>
    </citation>
    <scope>NUCLEOTIDE SEQUENCE [LARGE SCALE GENOMIC DNA]</scope>
    <source>
        <strain evidence="2 3">MKS20</strain>
    </source>
</reference>
<dbReference type="RefSeq" id="WP_233051451.1">
    <property type="nucleotide sequence ID" value="NZ_JAIMJA010000003.1"/>
</dbReference>
<dbReference type="Proteomes" id="UP001201273">
    <property type="component" value="Unassembled WGS sequence"/>
</dbReference>
<dbReference type="EMBL" id="JAIMJA010000003">
    <property type="protein sequence ID" value="MCE2593859.1"/>
    <property type="molecule type" value="Genomic_DNA"/>
</dbReference>
<dbReference type="Gene3D" id="3.30.70.100">
    <property type="match status" value="1"/>
</dbReference>
<dbReference type="PANTHER" id="PTHR41521:SF4">
    <property type="entry name" value="BLR0684 PROTEIN"/>
    <property type="match status" value="1"/>
</dbReference>
<dbReference type="InterPro" id="IPR011008">
    <property type="entry name" value="Dimeric_a/b-barrel"/>
</dbReference>
<dbReference type="PANTHER" id="PTHR41521">
    <property type="match status" value="1"/>
</dbReference>
<name>A0ABS8W4H3_9GAMM</name>
<proteinExistence type="predicted"/>